<accession>A0A1H7I2R3</accession>
<dbReference type="EMBL" id="FOBI01000001">
    <property type="protein sequence ID" value="SEK56654.1"/>
    <property type="molecule type" value="Genomic_DNA"/>
</dbReference>
<name>A0A1H7I2R3_9GAMM</name>
<dbReference type="STRING" id="641665.GCA_002104455_00025"/>
<evidence type="ECO:0000259" key="2">
    <source>
        <dbReference type="Pfam" id="PF18153"/>
    </source>
</evidence>
<proteinExistence type="predicted"/>
<sequence length="220" mass="25485">MKNIVLKSTIYVLIGVSALIWFGFAWISGLNLSLAKDFFSLVPKVVSADLLLIAIFVKWGWKFKIFRGWLVPFPDLNGTWVGYVYSNWVDEATGNKITPIPAMLTVKQTFFSTSYVVRTSEMQSDSYVEGFLIDEQRQQKELTYSYTSRPRASLSHRSNPHDGACVLSIIENPKRRLKGRYWTERQTTGEMIFDFYSDDLLEELPDDHREHPKTEPENQR</sequence>
<dbReference type="Pfam" id="PF18153">
    <property type="entry name" value="Cap15_CD_rec"/>
    <property type="match status" value="1"/>
</dbReference>
<feature type="transmembrane region" description="Helical" evidence="1">
    <location>
        <begin position="12"/>
        <end position="32"/>
    </location>
</feature>
<keyword evidence="1" id="KW-0812">Transmembrane</keyword>
<dbReference type="InterPro" id="IPR041208">
    <property type="entry name" value="Cap15"/>
</dbReference>
<keyword evidence="1" id="KW-0472">Membrane</keyword>
<reference evidence="4" key="1">
    <citation type="submission" date="2016-10" db="EMBL/GenBank/DDBJ databases">
        <authorList>
            <person name="Varghese N."/>
            <person name="Submissions S."/>
        </authorList>
    </citation>
    <scope>NUCLEOTIDE SEQUENCE [LARGE SCALE GENOMIC DNA]</scope>
    <source>
        <strain evidence="4">CGMCC 1.9127</strain>
    </source>
</reference>
<dbReference type="Proteomes" id="UP000199297">
    <property type="component" value="Unassembled WGS sequence"/>
</dbReference>
<feature type="domain" description="CD-NTase-associated protein 15" evidence="2">
    <location>
        <begin position="72"/>
        <end position="193"/>
    </location>
</feature>
<evidence type="ECO:0000256" key="1">
    <source>
        <dbReference type="SAM" id="Phobius"/>
    </source>
</evidence>
<evidence type="ECO:0000313" key="3">
    <source>
        <dbReference type="EMBL" id="SEK56654.1"/>
    </source>
</evidence>
<dbReference type="AlphaFoldDB" id="A0A1H7I2R3"/>
<dbReference type="OrthoDB" id="1430668at2"/>
<protein>
    <recommendedName>
        <fullName evidence="2">CD-NTase-associated protein 15 domain-containing protein</fullName>
    </recommendedName>
</protein>
<evidence type="ECO:0000313" key="4">
    <source>
        <dbReference type="Proteomes" id="UP000199297"/>
    </source>
</evidence>
<keyword evidence="1" id="KW-1133">Transmembrane helix</keyword>
<organism evidence="3 4">
    <name type="scientific">Colwellia chukchiensis</name>
    <dbReference type="NCBI Taxonomy" id="641665"/>
    <lineage>
        <taxon>Bacteria</taxon>
        <taxon>Pseudomonadati</taxon>
        <taxon>Pseudomonadota</taxon>
        <taxon>Gammaproteobacteria</taxon>
        <taxon>Alteromonadales</taxon>
        <taxon>Colwelliaceae</taxon>
        <taxon>Colwellia</taxon>
    </lineage>
</organism>
<dbReference type="RefSeq" id="WP_085282034.1">
    <property type="nucleotide sequence ID" value="NZ_FOBI01000001.1"/>
</dbReference>
<keyword evidence="4" id="KW-1185">Reference proteome</keyword>
<gene>
    <name evidence="3" type="ORF">SAMN05216262_101681</name>
</gene>
<feature type="transmembrane region" description="Helical" evidence="1">
    <location>
        <begin position="38"/>
        <end position="57"/>
    </location>
</feature>